<dbReference type="InterPro" id="IPR036291">
    <property type="entry name" value="NAD(P)-bd_dom_sf"/>
</dbReference>
<gene>
    <name evidence="1" type="ORF">ACFOKA_13180</name>
</gene>
<comment type="caution">
    <text evidence="1">The sequence shown here is derived from an EMBL/GenBank/DDBJ whole genome shotgun (WGS) entry which is preliminary data.</text>
</comment>
<sequence length="326" mass="34783">MSVRIISREDVQKHLSMGACIDLLRPAMVSLARGETLQLPRQILKMDAGHMFGVMPGAMGGTAEFGAKIISVYPENFAKGLQSHQGPVVLFDPETGAMVAMLHAGEITGIRTAAASAVATDALARKNASRLAVLGYGEQAEAHVKAMKEVRDITSVTVWGRSAERCRAFADNIQKHTGIECLPHDSVKSAVRDADIICTTTSAYEPVLMGEDVAPGTHLNVVGSSHAGPAEIDNSLVAKAEFFADHTPFVLAQGAEFLRAKEAGLVDDSHILAEIGEVLDGKHPGRTSDTEITIYKSLGHVVQDLASGWYLYTKSKEQGFGTEAAF</sequence>
<dbReference type="Pfam" id="PF02423">
    <property type="entry name" value="OCD_Mu_crystall"/>
    <property type="match status" value="1"/>
</dbReference>
<dbReference type="RefSeq" id="WP_194213502.1">
    <property type="nucleotide sequence ID" value="NZ_CP061205.1"/>
</dbReference>
<proteinExistence type="predicted"/>
<dbReference type="InterPro" id="IPR023401">
    <property type="entry name" value="ODC_N"/>
</dbReference>
<name>A0ABV7D7F3_9PROT</name>
<dbReference type="PANTHER" id="PTHR13812:SF19">
    <property type="entry name" value="KETIMINE REDUCTASE MU-CRYSTALLIN"/>
    <property type="match status" value="1"/>
</dbReference>
<reference evidence="2" key="1">
    <citation type="journal article" date="2019" name="Int. J. Syst. Evol. Microbiol.">
        <title>The Global Catalogue of Microorganisms (GCM) 10K type strain sequencing project: providing services to taxonomists for standard genome sequencing and annotation.</title>
        <authorList>
            <consortium name="The Broad Institute Genomics Platform"/>
            <consortium name="The Broad Institute Genome Sequencing Center for Infectious Disease"/>
            <person name="Wu L."/>
            <person name="Ma J."/>
        </authorList>
    </citation>
    <scope>NUCLEOTIDE SEQUENCE [LARGE SCALE GENOMIC DNA]</scope>
    <source>
        <strain evidence="2">KCTC 62164</strain>
    </source>
</reference>
<dbReference type="InterPro" id="IPR003462">
    <property type="entry name" value="ODC_Mu_crystall"/>
</dbReference>
<organism evidence="1 2">
    <name type="scientific">Kordiimonas pumila</name>
    <dbReference type="NCBI Taxonomy" id="2161677"/>
    <lineage>
        <taxon>Bacteria</taxon>
        <taxon>Pseudomonadati</taxon>
        <taxon>Pseudomonadota</taxon>
        <taxon>Alphaproteobacteria</taxon>
        <taxon>Kordiimonadales</taxon>
        <taxon>Kordiimonadaceae</taxon>
        <taxon>Kordiimonas</taxon>
    </lineage>
</organism>
<dbReference type="EMBL" id="JBHRSL010000010">
    <property type="protein sequence ID" value="MFC3052861.1"/>
    <property type="molecule type" value="Genomic_DNA"/>
</dbReference>
<evidence type="ECO:0000313" key="1">
    <source>
        <dbReference type="EMBL" id="MFC3052861.1"/>
    </source>
</evidence>
<dbReference type="Gene3D" id="3.30.1780.10">
    <property type="entry name" value="ornithine cyclodeaminase, domain 1"/>
    <property type="match status" value="1"/>
</dbReference>
<dbReference type="Proteomes" id="UP001595444">
    <property type="component" value="Unassembled WGS sequence"/>
</dbReference>
<protein>
    <submittedName>
        <fullName evidence="1">Ornithine cyclodeaminase family protein</fullName>
    </submittedName>
</protein>
<keyword evidence="2" id="KW-1185">Reference proteome</keyword>
<dbReference type="SUPFAM" id="SSF51735">
    <property type="entry name" value="NAD(P)-binding Rossmann-fold domains"/>
    <property type="match status" value="1"/>
</dbReference>
<dbReference type="PANTHER" id="PTHR13812">
    <property type="entry name" value="KETIMINE REDUCTASE MU-CRYSTALLIN"/>
    <property type="match status" value="1"/>
</dbReference>
<dbReference type="PIRSF" id="PIRSF001439">
    <property type="entry name" value="CryM"/>
    <property type="match status" value="1"/>
</dbReference>
<accession>A0ABV7D7F3</accession>
<evidence type="ECO:0000313" key="2">
    <source>
        <dbReference type="Proteomes" id="UP001595444"/>
    </source>
</evidence>
<dbReference type="Gene3D" id="3.40.50.720">
    <property type="entry name" value="NAD(P)-binding Rossmann-like Domain"/>
    <property type="match status" value="1"/>
</dbReference>